<gene>
    <name evidence="1" type="ORF">BCY89_10360</name>
</gene>
<sequence>MRSYFGKILVLLFILMVNGVSAEQPAQDTTLLRVDPDDALGGTATDLLKDVVYIPLENTPASVVGEIAKLEVVEKYFIILDRSLDQVLIFNRDGSFHTKCEKIPGLVKNTAMNDNFNYNMFGDFAIQREKQQIVVRTNLDKENLFVFNYDGDFSDKIPLSKKNNGTRFWGYAFLNGDTSVYYVSPTIFKPESDGTCAYELYLSDNFSSNFKQEISYEQNNIAKGIDATVNLAGPFYYSGIKNSCFFVRSYDYNIYNINANGIKSIYKVLLPLSYSVPIDFLVNEEKYRSKRREYLQKNNQLVYVISNVYSLDNMLIFTINNNKYSNNKIFLYNTQNATVFSLLNISPDSSSFFLPIVNKNNSIQACDGHHLYSSFSSLEMFAAKEEAQGKQPEYPPSLKQYFVSQNRKSNPVIVKLAPKTNM</sequence>
<organism evidence="1 2">
    <name type="scientific">Sphingobacterium siyangense</name>
    <dbReference type="NCBI Taxonomy" id="459529"/>
    <lineage>
        <taxon>Bacteria</taxon>
        <taxon>Pseudomonadati</taxon>
        <taxon>Bacteroidota</taxon>
        <taxon>Sphingobacteriia</taxon>
        <taxon>Sphingobacteriales</taxon>
        <taxon>Sphingobacteriaceae</taxon>
        <taxon>Sphingobacterium</taxon>
    </lineage>
</organism>
<evidence type="ECO:0000313" key="1">
    <source>
        <dbReference type="EMBL" id="RKF34046.1"/>
    </source>
</evidence>
<accession>A0A420FME7</accession>
<dbReference type="Proteomes" id="UP000286402">
    <property type="component" value="Unassembled WGS sequence"/>
</dbReference>
<evidence type="ECO:0008006" key="3">
    <source>
        <dbReference type="Google" id="ProtNLM"/>
    </source>
</evidence>
<comment type="caution">
    <text evidence="1">The sequence shown here is derived from an EMBL/GenBank/DDBJ whole genome shotgun (WGS) entry which is preliminary data.</text>
</comment>
<evidence type="ECO:0000313" key="2">
    <source>
        <dbReference type="Proteomes" id="UP000286402"/>
    </source>
</evidence>
<dbReference type="EMBL" id="MCAQ01000025">
    <property type="protein sequence ID" value="RKF34046.1"/>
    <property type="molecule type" value="Genomic_DNA"/>
</dbReference>
<dbReference type="AlphaFoldDB" id="A0A420FME7"/>
<protein>
    <recommendedName>
        <fullName evidence="3">6-bladed beta-propeller protein</fullName>
    </recommendedName>
</protein>
<proteinExistence type="predicted"/>
<reference evidence="1 2" key="1">
    <citation type="submission" date="2016-07" db="EMBL/GenBank/DDBJ databases">
        <title>Genome analysis of Sphingobacterium siyangense T12B17.</title>
        <authorList>
            <person name="Xu D."/>
            <person name="Su Y."/>
            <person name="Zheng S."/>
        </authorList>
    </citation>
    <scope>NUCLEOTIDE SEQUENCE [LARGE SCALE GENOMIC DNA]</scope>
    <source>
        <strain evidence="1 2">T12B17</strain>
    </source>
</reference>
<dbReference type="Pfam" id="PF17170">
    <property type="entry name" value="DUF5128"/>
    <property type="match status" value="1"/>
</dbReference>
<name>A0A420FME7_9SPHI</name>
<keyword evidence="2" id="KW-1185">Reference proteome</keyword>
<dbReference type="RefSeq" id="WP_120335044.1">
    <property type="nucleotide sequence ID" value="NZ_CP070350.1"/>
</dbReference>